<feature type="region of interest" description="Disordered" evidence="1">
    <location>
        <begin position="385"/>
        <end position="404"/>
    </location>
</feature>
<evidence type="ECO:0000256" key="1">
    <source>
        <dbReference type="SAM" id="MobiDB-lite"/>
    </source>
</evidence>
<sequence length="523" mass="54184">MPSNITSQFAAQTKELVERAKNNMLLKYVVLASALGSILSNDGLATADKPDMLRRGFTEEQEVVSFASTAEGLPTTRKLVPAAASYTDGLDDTDSQSTGGKPDLETLTKASAGSSGGKTPGGLTAKDMSDIDEIMKIIMNSGSADLLEDDQAKEKEKSDKDANTNPKSSKQDTSDISDLLDKLMATGGSTGGKLDLETLTKASAGSSGGKTPGGLTAKGMSDIDEKIKSIMDSGSADLLEDDQAKEKDKSDKDANTNPKSSKQDTSDISDLLDKLMATGGSTGGKLDLETLTKASAGSSGGKTPGGLTAKGMSDIDEKIKSIMDSGSADLLEDDQAKEKDKSDKDANTNPKSSKQDTSDISDLLDKLMATGGSTGGKLDLETLTKASAGSSGGKTPGGLTAKGMSDIDEKIKSIMDSGSADLLEDDQAKDGWLDAFTDSSAESSKSTDSFFKKTQKDVNDADTQSLSHTDLGTSGAPDKKGETDGGVGTVTVNKPGVAKPTCNILHRLTNWIGTKLNMSNNCP</sequence>
<feature type="region of interest" description="Disordered" evidence="1">
    <location>
        <begin position="87"/>
        <end position="126"/>
    </location>
</feature>
<feature type="compositionally biased region" description="Basic and acidic residues" evidence="1">
    <location>
        <begin position="242"/>
        <end position="254"/>
    </location>
</feature>
<reference evidence="2" key="1">
    <citation type="submission" date="2022-12" db="EMBL/GenBank/DDBJ databases">
        <authorList>
            <person name="Webb A."/>
        </authorList>
    </citation>
    <scope>NUCLEOTIDE SEQUENCE</scope>
    <source>
        <strain evidence="2">Pd1</strain>
    </source>
</reference>
<gene>
    <name evidence="2" type="ORF">PDE001_LOCUS4617</name>
</gene>
<proteinExistence type="predicted"/>
<keyword evidence="3" id="KW-1185">Reference proteome</keyword>
<protein>
    <submittedName>
        <fullName evidence="2">Uncharacterized protein</fullName>
    </submittedName>
</protein>
<feature type="region of interest" description="Disordered" evidence="1">
    <location>
        <begin position="318"/>
        <end position="365"/>
    </location>
</feature>
<feature type="region of interest" description="Disordered" evidence="1">
    <location>
        <begin position="226"/>
        <end position="288"/>
    </location>
</feature>
<feature type="region of interest" description="Disordered" evidence="1">
    <location>
        <begin position="437"/>
        <end position="496"/>
    </location>
</feature>
<organism evidence="2 3">
    <name type="scientific">Peronospora destructor</name>
    <dbReference type="NCBI Taxonomy" id="86335"/>
    <lineage>
        <taxon>Eukaryota</taxon>
        <taxon>Sar</taxon>
        <taxon>Stramenopiles</taxon>
        <taxon>Oomycota</taxon>
        <taxon>Peronosporomycetes</taxon>
        <taxon>Peronosporales</taxon>
        <taxon>Peronosporaceae</taxon>
        <taxon>Peronospora</taxon>
    </lineage>
</organism>
<feature type="compositionally biased region" description="Basic and acidic residues" evidence="1">
    <location>
        <begin position="150"/>
        <end position="162"/>
    </location>
</feature>
<dbReference type="Proteomes" id="UP001162029">
    <property type="component" value="Unassembled WGS sequence"/>
</dbReference>
<feature type="region of interest" description="Disordered" evidence="1">
    <location>
        <begin position="293"/>
        <end position="312"/>
    </location>
</feature>
<comment type="caution">
    <text evidence="2">The sequence shown here is derived from an EMBL/GenBank/DDBJ whole genome shotgun (WGS) entry which is preliminary data.</text>
</comment>
<evidence type="ECO:0000313" key="3">
    <source>
        <dbReference type="Proteomes" id="UP001162029"/>
    </source>
</evidence>
<feature type="compositionally biased region" description="Basic and acidic residues" evidence="1">
    <location>
        <begin position="334"/>
        <end position="346"/>
    </location>
</feature>
<evidence type="ECO:0000313" key="2">
    <source>
        <dbReference type="EMBL" id="CAI5730799.1"/>
    </source>
</evidence>
<feature type="region of interest" description="Disordered" evidence="1">
    <location>
        <begin position="149"/>
        <end position="175"/>
    </location>
</feature>
<feature type="compositionally biased region" description="Polar residues" evidence="1">
    <location>
        <begin position="461"/>
        <end position="472"/>
    </location>
</feature>
<feature type="compositionally biased region" description="Low complexity" evidence="1">
    <location>
        <begin position="437"/>
        <end position="449"/>
    </location>
</feature>
<accession>A0AAV0U227</accession>
<dbReference type="AlphaFoldDB" id="A0AAV0U227"/>
<name>A0AAV0U227_9STRA</name>
<dbReference type="EMBL" id="CANTFM010000845">
    <property type="protein sequence ID" value="CAI5730799.1"/>
    <property type="molecule type" value="Genomic_DNA"/>
</dbReference>
<feature type="compositionally biased region" description="Basic and acidic residues" evidence="1">
    <location>
        <begin position="450"/>
        <end position="459"/>
    </location>
</feature>